<dbReference type="InterPro" id="IPR014507">
    <property type="entry name" value="Baseplate_assembly_J_pred"/>
</dbReference>
<name>A0A0F7QLF0_PSEAI</name>
<evidence type="ECO:0000313" key="3">
    <source>
        <dbReference type="Proteomes" id="UP000253594"/>
    </source>
</evidence>
<sequence length="294" mass="31995">MSTVDLASLPAPEVLEPLEFEAVYAEELADFRAYMGDQWNAALESDPVVKLLEQAAYRRMQNRARVNSAAKALLLAYAEGSDLDQLAANVKLQRLVIREADESAVPPTERVMEDDAALRERVQLAYEGLTTAGPRSSYILHARSASALVGDATAESPRPAEVVVTVLHVEGQGVADQALLDTVYARLSDEDIRPVGDRLTVQSAEVLPYSIDAVVYMEGVGSENEAILAECQRRINAWINPRRRLGVEVSRSAIDAQLHITGVRKVVLNGWVDIVPTKAQAAYCTSVKVVQGDA</sequence>
<dbReference type="InterPro" id="IPR052726">
    <property type="entry name" value="Phage_Baseplate_Hub"/>
</dbReference>
<evidence type="ECO:0000259" key="1">
    <source>
        <dbReference type="Pfam" id="PF26078"/>
    </source>
</evidence>
<reference evidence="2 3" key="1">
    <citation type="submission" date="2018-07" db="EMBL/GenBank/DDBJ databases">
        <title>Mechanisms of high-level aminoglycoside resistance among Gram-negative pathogens in Brazil.</title>
        <authorList>
            <person name="Ballaben A.S."/>
            <person name="Darini A.L.C."/>
            <person name="Doi Y."/>
        </authorList>
    </citation>
    <scope>NUCLEOTIDE SEQUENCE [LARGE SCALE GENOMIC DNA]</scope>
    <source>
        <strain evidence="2 3">B2-305</strain>
    </source>
</reference>
<evidence type="ECO:0000313" key="2">
    <source>
        <dbReference type="EMBL" id="RCI75832.1"/>
    </source>
</evidence>
<dbReference type="Proteomes" id="UP000253594">
    <property type="component" value="Unassembled WGS sequence"/>
</dbReference>
<accession>A0A0F7QLF0</accession>
<comment type="caution">
    <text evidence="2">The sequence shown here is derived from an EMBL/GenBank/DDBJ whole genome shotgun (WGS) entry which is preliminary data.</text>
</comment>
<dbReference type="AlphaFoldDB" id="A0A0F7QLF0"/>
<gene>
    <name evidence="2" type="ORF">DT376_05615</name>
</gene>
<dbReference type="PANTHER" id="PTHR35862:SF1">
    <property type="entry name" value="FELS-2 PROPHAGE PROTEIN"/>
    <property type="match status" value="1"/>
</dbReference>
<dbReference type="PANTHER" id="PTHR35862">
    <property type="entry name" value="FELS-2 PROPHAGE PROTEIN"/>
    <property type="match status" value="1"/>
</dbReference>
<dbReference type="EMBL" id="QORE01000115">
    <property type="protein sequence ID" value="RCI75832.1"/>
    <property type="molecule type" value="Genomic_DNA"/>
</dbReference>
<dbReference type="RefSeq" id="WP_014603889.1">
    <property type="nucleotide sequence ID" value="NZ_AP014839.1"/>
</dbReference>
<proteinExistence type="predicted"/>
<dbReference type="Pfam" id="PF26078">
    <property type="entry name" value="Baseplate_J_M"/>
    <property type="match status" value="1"/>
</dbReference>
<protein>
    <submittedName>
        <fullName evidence="2">Baseplate assembly protein</fullName>
    </submittedName>
</protein>
<organism evidence="2 3">
    <name type="scientific">Pseudomonas aeruginosa</name>
    <dbReference type="NCBI Taxonomy" id="287"/>
    <lineage>
        <taxon>Bacteria</taxon>
        <taxon>Pseudomonadati</taxon>
        <taxon>Pseudomonadota</taxon>
        <taxon>Gammaproteobacteria</taxon>
        <taxon>Pseudomonadales</taxon>
        <taxon>Pseudomonadaceae</taxon>
        <taxon>Pseudomonas</taxon>
    </lineage>
</organism>
<feature type="domain" description="Baseplate J-like central" evidence="1">
    <location>
        <begin position="131"/>
        <end position="202"/>
    </location>
</feature>
<dbReference type="InterPro" id="IPR058531">
    <property type="entry name" value="Baseplate_J_M"/>
</dbReference>
<dbReference type="PIRSF" id="PIRSF020481">
    <property type="entry name" value="BAP"/>
    <property type="match status" value="1"/>
</dbReference>